<evidence type="ECO:0000256" key="1">
    <source>
        <dbReference type="SAM" id="MobiDB-lite"/>
    </source>
</evidence>
<feature type="region of interest" description="Disordered" evidence="1">
    <location>
        <begin position="1"/>
        <end position="33"/>
    </location>
</feature>
<feature type="compositionally biased region" description="Basic residues" evidence="1">
    <location>
        <begin position="1"/>
        <end position="16"/>
    </location>
</feature>
<protein>
    <submittedName>
        <fullName evidence="2">Uncharacterized protein</fullName>
    </submittedName>
</protein>
<feature type="non-terminal residue" evidence="2">
    <location>
        <position position="91"/>
    </location>
</feature>
<dbReference type="STRING" id="196109.A0A136J6J4"/>
<organism evidence="2 3">
    <name type="scientific">Microdochium bolleyi</name>
    <dbReference type="NCBI Taxonomy" id="196109"/>
    <lineage>
        <taxon>Eukaryota</taxon>
        <taxon>Fungi</taxon>
        <taxon>Dikarya</taxon>
        <taxon>Ascomycota</taxon>
        <taxon>Pezizomycotina</taxon>
        <taxon>Sordariomycetes</taxon>
        <taxon>Xylariomycetidae</taxon>
        <taxon>Xylariales</taxon>
        <taxon>Microdochiaceae</taxon>
        <taxon>Microdochium</taxon>
    </lineage>
</organism>
<reference evidence="3" key="1">
    <citation type="submission" date="2016-02" db="EMBL/GenBank/DDBJ databases">
        <title>Draft genome sequence of Microdochium bolleyi, a fungal endophyte of beachgrass.</title>
        <authorList>
            <consortium name="DOE Joint Genome Institute"/>
            <person name="David A.S."/>
            <person name="May G."/>
            <person name="Haridas S."/>
            <person name="Lim J."/>
            <person name="Wang M."/>
            <person name="Labutti K."/>
            <person name="Lipzen A."/>
            <person name="Barry K."/>
            <person name="Grigoriev I.V."/>
        </authorList>
    </citation>
    <scope>NUCLEOTIDE SEQUENCE [LARGE SCALE GENOMIC DNA]</scope>
    <source>
        <strain evidence="3">J235TASD1</strain>
    </source>
</reference>
<sequence length="91" mass="10409">MAKKFVPRQRKHKVLARQKAQQKATTTPAEDAEDSNVVEILPEVQKAAQEARTQLRQQLQGDTKISGKKAKRLEKYIDTKLKKDENRVLLA</sequence>
<dbReference type="EMBL" id="KQ964248">
    <property type="protein sequence ID" value="KXJ92749.1"/>
    <property type="molecule type" value="Genomic_DNA"/>
</dbReference>
<keyword evidence="3" id="KW-1185">Reference proteome</keyword>
<proteinExistence type="predicted"/>
<dbReference type="Proteomes" id="UP000070501">
    <property type="component" value="Unassembled WGS sequence"/>
</dbReference>
<feature type="compositionally biased region" description="Polar residues" evidence="1">
    <location>
        <begin position="19"/>
        <end position="28"/>
    </location>
</feature>
<gene>
    <name evidence="2" type="ORF">Micbo1qcDRAFT_160557</name>
</gene>
<accession>A0A136J6J4</accession>
<dbReference type="AlphaFoldDB" id="A0A136J6J4"/>
<dbReference type="OrthoDB" id="5425038at2759"/>
<evidence type="ECO:0000313" key="3">
    <source>
        <dbReference type="Proteomes" id="UP000070501"/>
    </source>
</evidence>
<evidence type="ECO:0000313" key="2">
    <source>
        <dbReference type="EMBL" id="KXJ92749.1"/>
    </source>
</evidence>
<name>A0A136J6J4_9PEZI</name>
<dbReference type="InParanoid" id="A0A136J6J4"/>